<dbReference type="InterPro" id="IPR000073">
    <property type="entry name" value="AB_hydrolase_1"/>
</dbReference>
<dbReference type="Pfam" id="PF00561">
    <property type="entry name" value="Abhydrolase_1"/>
    <property type="match status" value="1"/>
</dbReference>
<evidence type="ECO:0000313" key="3">
    <source>
        <dbReference type="Proteomes" id="UP000324748"/>
    </source>
</evidence>
<organism evidence="2 3">
    <name type="scientific">Puccinia graminis f. sp. tritici</name>
    <dbReference type="NCBI Taxonomy" id="56615"/>
    <lineage>
        <taxon>Eukaryota</taxon>
        <taxon>Fungi</taxon>
        <taxon>Dikarya</taxon>
        <taxon>Basidiomycota</taxon>
        <taxon>Pucciniomycotina</taxon>
        <taxon>Pucciniomycetes</taxon>
        <taxon>Pucciniales</taxon>
        <taxon>Pucciniaceae</taxon>
        <taxon>Puccinia</taxon>
    </lineage>
</organism>
<evidence type="ECO:0000259" key="1">
    <source>
        <dbReference type="Pfam" id="PF00561"/>
    </source>
</evidence>
<dbReference type="InterPro" id="IPR029058">
    <property type="entry name" value="AB_hydrolase_fold"/>
</dbReference>
<comment type="caution">
    <text evidence="2">The sequence shown here is derived from an EMBL/GenBank/DDBJ whole genome shotgun (WGS) entry which is preliminary data.</text>
</comment>
<reference evidence="2 3" key="1">
    <citation type="submission" date="2019-05" db="EMBL/GenBank/DDBJ databases">
        <title>Emergence of the Ug99 lineage of the wheat stem rust pathogen through somatic hybridization.</title>
        <authorList>
            <person name="Li F."/>
            <person name="Upadhyaya N.M."/>
            <person name="Sperschneider J."/>
            <person name="Matny O."/>
            <person name="Nguyen-Phuc H."/>
            <person name="Mago R."/>
            <person name="Raley C."/>
            <person name="Miller M.E."/>
            <person name="Silverstein K.A.T."/>
            <person name="Henningsen E."/>
            <person name="Hirsch C.D."/>
            <person name="Visser B."/>
            <person name="Pretorius Z.A."/>
            <person name="Steffenson B.J."/>
            <person name="Schwessinger B."/>
            <person name="Dodds P.N."/>
            <person name="Figueroa M."/>
        </authorList>
    </citation>
    <scope>NUCLEOTIDE SEQUENCE [LARGE SCALE GENOMIC DNA]</scope>
    <source>
        <strain evidence="2">21-0</strain>
    </source>
</reference>
<gene>
    <name evidence="2" type="ORF">PGT21_020346</name>
</gene>
<evidence type="ECO:0000313" key="2">
    <source>
        <dbReference type="EMBL" id="KAA1079668.1"/>
    </source>
</evidence>
<proteinExistence type="predicted"/>
<protein>
    <recommendedName>
        <fullName evidence="1">AB hydrolase-1 domain-containing protein</fullName>
    </recommendedName>
</protein>
<name>A0A5B0MU83_PUCGR</name>
<dbReference type="EMBL" id="VSWC01000132">
    <property type="protein sequence ID" value="KAA1079668.1"/>
    <property type="molecule type" value="Genomic_DNA"/>
</dbReference>
<accession>A0A5B0MU83</accession>
<dbReference type="OrthoDB" id="19657at2759"/>
<dbReference type="AlphaFoldDB" id="A0A5B0MU83"/>
<dbReference type="Gene3D" id="3.40.50.1820">
    <property type="entry name" value="alpha/beta hydrolase"/>
    <property type="match status" value="1"/>
</dbReference>
<sequence>MPFVQVSAKVQLHYEISYCESGGSESSLRPWLMIVHPLLMDSSYVKSFSDQSVIRSSFNQILFDARHHGRSKNPPSKAIDLFTLAADFAIGLEKLQIPAVHALGTHCWSSEILLRMAAVFPTKVISLCLCSIPPPTLEPYIERAFQECFDSCAYPESVEEWDEGVGAVQWFNFGDPSLIDRDILDEWASVLVRRIPPSRSIDCCLCVWPFLGACKVSKPDHIPDGLRSEIKLPILILRGANNTVFTEAGCQGRLNELPAHEYSKVKTIEDAPLLCTKTHPRETAVCYMDWVKEILDGKYSQSMQAQNSTCWKSNLEKLALYCKNESIVERDPFQSDSYNRNTKEEVEFFGKILADLSTHQVETFSLFGGRAPERWTGASFKEMVPWRFSSRFDEARLSAQGPVLQHSKHDCEVEEIQIKTSVEVCSQDLVGL</sequence>
<dbReference type="Proteomes" id="UP000324748">
    <property type="component" value="Unassembled WGS sequence"/>
</dbReference>
<keyword evidence="3" id="KW-1185">Reference proteome</keyword>
<feature type="domain" description="AB hydrolase-1" evidence="1">
    <location>
        <begin position="31"/>
        <end position="139"/>
    </location>
</feature>
<dbReference type="SUPFAM" id="SSF53474">
    <property type="entry name" value="alpha/beta-Hydrolases"/>
    <property type="match status" value="1"/>
</dbReference>